<dbReference type="AlphaFoldDB" id="A0A6L5G3A8"/>
<evidence type="ECO:0000313" key="3">
    <source>
        <dbReference type="Proteomes" id="UP000477750"/>
    </source>
</evidence>
<dbReference type="GO" id="GO:0016787">
    <property type="term" value="F:hydrolase activity"/>
    <property type="evidence" value="ECO:0007669"/>
    <property type="project" value="UniProtKB-KW"/>
</dbReference>
<protein>
    <submittedName>
        <fullName evidence="2">M20/M25/M40 family metallo-hydrolase</fullName>
    </submittedName>
</protein>
<dbReference type="Pfam" id="PF01546">
    <property type="entry name" value="Peptidase_M20"/>
    <property type="match status" value="1"/>
</dbReference>
<dbReference type="RefSeq" id="WP_153023302.1">
    <property type="nucleotide sequence ID" value="NZ_WIAO01000001.1"/>
</dbReference>
<dbReference type="PANTHER" id="PTHR11014">
    <property type="entry name" value="PEPTIDASE M20 FAMILY MEMBER"/>
    <property type="match status" value="1"/>
</dbReference>
<dbReference type="Gene3D" id="3.40.630.10">
    <property type="entry name" value="Zn peptidases"/>
    <property type="match status" value="2"/>
</dbReference>
<feature type="chain" id="PRO_5027093667" evidence="1">
    <location>
        <begin position="32"/>
        <end position="425"/>
    </location>
</feature>
<keyword evidence="1" id="KW-0732">Signal</keyword>
<dbReference type="PANTHER" id="PTHR11014:SF63">
    <property type="entry name" value="METALLOPEPTIDASE, PUTATIVE (AFU_ORTHOLOGUE AFUA_6G09600)-RELATED"/>
    <property type="match status" value="1"/>
</dbReference>
<feature type="signal peptide" evidence="1">
    <location>
        <begin position="1"/>
        <end position="31"/>
    </location>
</feature>
<gene>
    <name evidence="2" type="ORF">GFD30_00720</name>
</gene>
<dbReference type="InterPro" id="IPR002933">
    <property type="entry name" value="Peptidase_M20"/>
</dbReference>
<organism evidence="2 3">
    <name type="scientific">Glycomyces albidus</name>
    <dbReference type="NCBI Taxonomy" id="2656774"/>
    <lineage>
        <taxon>Bacteria</taxon>
        <taxon>Bacillati</taxon>
        <taxon>Actinomycetota</taxon>
        <taxon>Actinomycetes</taxon>
        <taxon>Glycomycetales</taxon>
        <taxon>Glycomycetaceae</taxon>
        <taxon>Glycomyces</taxon>
    </lineage>
</organism>
<evidence type="ECO:0000256" key="1">
    <source>
        <dbReference type="SAM" id="SignalP"/>
    </source>
</evidence>
<evidence type="ECO:0000313" key="2">
    <source>
        <dbReference type="EMBL" id="MQM24105.1"/>
    </source>
</evidence>
<keyword evidence="3" id="KW-1185">Reference proteome</keyword>
<comment type="caution">
    <text evidence="2">The sequence shown here is derived from an EMBL/GenBank/DDBJ whole genome shotgun (WGS) entry which is preliminary data.</text>
</comment>
<reference evidence="2 3" key="1">
    <citation type="submission" date="2019-10" db="EMBL/GenBank/DDBJ databases">
        <title>Glycomyces albidus sp. nov., a novel actinomycete isolated from rhizosphere soil of wheat (Triticum aestivum L.).</title>
        <authorList>
            <person name="Qian L."/>
        </authorList>
    </citation>
    <scope>NUCLEOTIDE SEQUENCE [LARGE SCALE GENOMIC DNA]</scope>
    <source>
        <strain evidence="2 3">NEAU-7082</strain>
    </source>
</reference>
<dbReference type="PROSITE" id="PS51318">
    <property type="entry name" value="TAT"/>
    <property type="match status" value="1"/>
</dbReference>
<dbReference type="InterPro" id="IPR017439">
    <property type="entry name" value="Amidohydrolase"/>
</dbReference>
<keyword evidence="2" id="KW-0378">Hydrolase</keyword>
<dbReference type="Proteomes" id="UP000477750">
    <property type="component" value="Unassembled WGS sequence"/>
</dbReference>
<dbReference type="EMBL" id="WIAO01000001">
    <property type="protein sequence ID" value="MQM24105.1"/>
    <property type="molecule type" value="Genomic_DNA"/>
</dbReference>
<proteinExistence type="predicted"/>
<accession>A0A6L5G3A8</accession>
<sequence>MIRPESLTRRAVIGGAAAAVVAAASPSAANAAPCGIRQRQIDAATEDLEPALIALRRDLHANPEGPGEEERTAALVAEHLAAAGLTVHPGIGGHGVVGVLEGGRPGRTVAYRADMDAVPGADPVSGNPAAEHLCGHDLHTAIGVGVAQVLAGLRRELSGTVVFFFQPAEESLKGARAMIAEGVMERFAPEEIHGLHCGPFPLGVVALTPGSGLPGQDRGRVVLTGADAAGRAERLAADIGALNTVPFPETSDDVARLMADVQTPDGPLAEFIFMRAFPGEDPTEDRATVEVVYRCWPEERHTEIREAVGAAAAGYGDAEVEFPTDPFPAMVCPEREAHALGRHLRRATGRDSTAVMHAAFPFNGEDYALFLDEVPGTFSFLGVLRPGADIVTAAPHFPTFDPDERAIGHGVRAMAGWLAVRTARR</sequence>
<dbReference type="InterPro" id="IPR006311">
    <property type="entry name" value="TAT_signal"/>
</dbReference>
<dbReference type="SUPFAM" id="SSF53187">
    <property type="entry name" value="Zn-dependent exopeptidases"/>
    <property type="match status" value="1"/>
</dbReference>
<name>A0A6L5G3A8_9ACTN</name>